<proteinExistence type="predicted"/>
<accession>A0AAV6T7Q4</accession>
<feature type="compositionally biased region" description="Polar residues" evidence="5">
    <location>
        <begin position="273"/>
        <end position="283"/>
    </location>
</feature>
<comment type="caution">
    <text evidence="8">The sequence shown here is derived from an EMBL/GenBank/DDBJ whole genome shotgun (WGS) entry which is preliminary data.</text>
</comment>
<evidence type="ECO:0000256" key="3">
    <source>
        <dbReference type="ARBA" id="ARBA00023136"/>
    </source>
</evidence>
<keyword evidence="6" id="KW-0812">Transmembrane</keyword>
<evidence type="ECO:0000256" key="1">
    <source>
        <dbReference type="ARBA" id="ARBA00004370"/>
    </source>
</evidence>
<evidence type="ECO:0000256" key="2">
    <source>
        <dbReference type="ARBA" id="ARBA00022729"/>
    </source>
</evidence>
<evidence type="ECO:0000256" key="6">
    <source>
        <dbReference type="SAM" id="Phobius"/>
    </source>
</evidence>
<evidence type="ECO:0000256" key="4">
    <source>
        <dbReference type="ARBA" id="ARBA00023180"/>
    </source>
</evidence>
<feature type="region of interest" description="Disordered" evidence="5">
    <location>
        <begin position="273"/>
        <end position="297"/>
    </location>
</feature>
<sequence length="325" mass="35967">MFSIMLLFCTSLLSSYKAKECSTTTPLFVMLGTDAHLEVTEPVHLVQHSQFRWTFNNSVNIVRVFSDNTNRTHDNYKNRATISGDYSLLLKNLQQVDKGYYTAVFLSDVDKCLAEYSITVEDLVSAPELTVESVSNNSDLCVLTVNCSAQDSHIQSTLRYDANNCSLLEGETSKVTADGASLQIKLVNCSVSCNHRNHVSELKAVKKIQHFCPTKSASNKTTQVVIPVTVIGICLVLSIGLFLKRRPTGRTQTCENTIYDTLQNNNSVQTVAPNPPSFSSTTIYAHPEPDQSTRTPNIDSVETLYARIDQSAKTKPPSSHHGQHN</sequence>
<keyword evidence="9" id="KW-1185">Reference proteome</keyword>
<dbReference type="AlphaFoldDB" id="A0AAV6T7Q4"/>
<feature type="signal peptide" evidence="7">
    <location>
        <begin position="1"/>
        <end position="18"/>
    </location>
</feature>
<feature type="chain" id="PRO_5043551996" evidence="7">
    <location>
        <begin position="19"/>
        <end position="325"/>
    </location>
</feature>
<reference evidence="8 9" key="1">
    <citation type="journal article" date="2021" name="Sci. Rep.">
        <title>Chromosome anchoring in Senegalese sole (Solea senegalensis) reveals sex-associated markers and genome rearrangements in flatfish.</title>
        <authorList>
            <person name="Guerrero-Cozar I."/>
            <person name="Gomez-Garrido J."/>
            <person name="Berbel C."/>
            <person name="Martinez-Blanch J.F."/>
            <person name="Alioto T."/>
            <person name="Claros M.G."/>
            <person name="Gagnaire P.A."/>
            <person name="Manchado M."/>
        </authorList>
    </citation>
    <scope>NUCLEOTIDE SEQUENCE [LARGE SCALE GENOMIC DNA]</scope>
    <source>
        <strain evidence="8">Sse05_10M</strain>
    </source>
</reference>
<gene>
    <name evidence="8" type="ORF">JOB18_027911</name>
</gene>
<name>A0AAV6T7Q4_SOLSE</name>
<dbReference type="EMBL" id="JAGKHQ010000001">
    <property type="protein sequence ID" value="KAG7525523.1"/>
    <property type="molecule type" value="Genomic_DNA"/>
</dbReference>
<evidence type="ECO:0000313" key="9">
    <source>
        <dbReference type="Proteomes" id="UP000693946"/>
    </source>
</evidence>
<organism evidence="8 9">
    <name type="scientific">Solea senegalensis</name>
    <name type="common">Senegalese sole</name>
    <dbReference type="NCBI Taxonomy" id="28829"/>
    <lineage>
        <taxon>Eukaryota</taxon>
        <taxon>Metazoa</taxon>
        <taxon>Chordata</taxon>
        <taxon>Craniata</taxon>
        <taxon>Vertebrata</taxon>
        <taxon>Euteleostomi</taxon>
        <taxon>Actinopterygii</taxon>
        <taxon>Neopterygii</taxon>
        <taxon>Teleostei</taxon>
        <taxon>Neoteleostei</taxon>
        <taxon>Acanthomorphata</taxon>
        <taxon>Carangaria</taxon>
        <taxon>Pleuronectiformes</taxon>
        <taxon>Pleuronectoidei</taxon>
        <taxon>Soleidae</taxon>
        <taxon>Solea</taxon>
    </lineage>
</organism>
<evidence type="ECO:0000256" key="5">
    <source>
        <dbReference type="SAM" id="MobiDB-lite"/>
    </source>
</evidence>
<evidence type="ECO:0000256" key="7">
    <source>
        <dbReference type="SAM" id="SignalP"/>
    </source>
</evidence>
<keyword evidence="6" id="KW-1133">Transmembrane helix</keyword>
<dbReference type="PANTHER" id="PTHR12080:SF80">
    <property type="entry name" value="IMMUNOGLOBULIN V-SET DOMAIN-CONTAINING PROTEIN"/>
    <property type="match status" value="1"/>
</dbReference>
<dbReference type="PANTHER" id="PTHR12080">
    <property type="entry name" value="SIGNALING LYMPHOCYTIC ACTIVATION MOLECULE"/>
    <property type="match status" value="1"/>
</dbReference>
<evidence type="ECO:0000313" key="8">
    <source>
        <dbReference type="EMBL" id="KAG7525523.1"/>
    </source>
</evidence>
<dbReference type="InterPro" id="IPR015631">
    <property type="entry name" value="CD2/SLAM_rcpt"/>
</dbReference>
<protein>
    <submittedName>
        <fullName evidence="8">SLAM family member 5-like</fullName>
    </submittedName>
</protein>
<keyword evidence="2 7" id="KW-0732">Signal</keyword>
<feature type="transmembrane region" description="Helical" evidence="6">
    <location>
        <begin position="224"/>
        <end position="243"/>
    </location>
</feature>
<dbReference type="GO" id="GO:0016020">
    <property type="term" value="C:membrane"/>
    <property type="evidence" value="ECO:0007669"/>
    <property type="project" value="UniProtKB-SubCell"/>
</dbReference>
<keyword evidence="4" id="KW-0325">Glycoprotein</keyword>
<comment type="subcellular location">
    <subcellularLocation>
        <location evidence="1">Membrane</location>
    </subcellularLocation>
</comment>
<dbReference type="Proteomes" id="UP000693946">
    <property type="component" value="Linkage Group LG1"/>
</dbReference>
<keyword evidence="3 6" id="KW-0472">Membrane</keyword>